<dbReference type="GO" id="GO:0050380">
    <property type="term" value="F:undecaprenyl-diphosphatase activity"/>
    <property type="evidence" value="ECO:0007669"/>
    <property type="project" value="UniProtKB-UniRule"/>
</dbReference>
<evidence type="ECO:0000313" key="16">
    <source>
        <dbReference type="Proteomes" id="UP000236340"/>
    </source>
</evidence>
<dbReference type="EMBL" id="PPFX01000062">
    <property type="protein sequence ID" value="PNU18608.1"/>
    <property type="molecule type" value="Genomic_DNA"/>
</dbReference>
<dbReference type="GO" id="GO:0005886">
    <property type="term" value="C:plasma membrane"/>
    <property type="evidence" value="ECO:0007669"/>
    <property type="project" value="UniProtKB-SubCell"/>
</dbReference>
<dbReference type="GO" id="GO:0071555">
    <property type="term" value="P:cell wall organization"/>
    <property type="evidence" value="ECO:0007669"/>
    <property type="project" value="UniProtKB-KW"/>
</dbReference>
<feature type="transmembrane region" description="Helical" evidence="14">
    <location>
        <begin position="40"/>
        <end position="60"/>
    </location>
</feature>
<evidence type="ECO:0000256" key="10">
    <source>
        <dbReference type="ARBA" id="ARBA00023251"/>
    </source>
</evidence>
<evidence type="ECO:0000313" key="15">
    <source>
        <dbReference type="EMBL" id="PNU18608.1"/>
    </source>
</evidence>
<dbReference type="Proteomes" id="UP000236340">
    <property type="component" value="Unassembled WGS sequence"/>
</dbReference>
<evidence type="ECO:0000256" key="6">
    <source>
        <dbReference type="ARBA" id="ARBA00022692"/>
    </source>
</evidence>
<organism evidence="15 16">
    <name type="scientific">Geothermobacter hydrogeniphilus</name>
    <dbReference type="NCBI Taxonomy" id="1969733"/>
    <lineage>
        <taxon>Bacteria</taxon>
        <taxon>Pseudomonadati</taxon>
        <taxon>Thermodesulfobacteriota</taxon>
        <taxon>Desulfuromonadia</taxon>
        <taxon>Desulfuromonadales</taxon>
        <taxon>Geothermobacteraceae</taxon>
        <taxon>Geothermobacter</taxon>
    </lineage>
</organism>
<evidence type="ECO:0000256" key="7">
    <source>
        <dbReference type="ARBA" id="ARBA00022801"/>
    </source>
</evidence>
<feature type="transmembrane region" description="Helical" evidence="14">
    <location>
        <begin position="81"/>
        <end position="101"/>
    </location>
</feature>
<reference evidence="15 16" key="1">
    <citation type="journal article" date="2018" name="Genome Announc.">
        <title>Genome Sequence of Geothermobacter sp. HR-1 Iron Reducer from the Loihi Seamount.</title>
        <authorList>
            <person name="Smith H."/>
            <person name="Abuyen K."/>
            <person name="Tremblay J."/>
            <person name="Savalia P."/>
            <person name="Perez-Rodriguez I."/>
            <person name="Emerson D."/>
            <person name="Tully B."/>
            <person name="Amend J."/>
        </authorList>
    </citation>
    <scope>NUCLEOTIDE SEQUENCE [LARGE SCALE GENOMIC DNA]</scope>
    <source>
        <strain evidence="15 16">HR-1</strain>
    </source>
</reference>
<comment type="similarity">
    <text evidence="2 14">Belongs to the UppP family.</text>
</comment>
<keyword evidence="5 14" id="KW-1003">Cell membrane</keyword>
<evidence type="ECO:0000256" key="5">
    <source>
        <dbReference type="ARBA" id="ARBA00022475"/>
    </source>
</evidence>
<dbReference type="InterPro" id="IPR003824">
    <property type="entry name" value="UppP"/>
</dbReference>
<dbReference type="HAMAP" id="MF_01006">
    <property type="entry name" value="Undec_diphosphatase"/>
    <property type="match status" value="1"/>
</dbReference>
<dbReference type="AlphaFoldDB" id="A0A2K2H5M8"/>
<evidence type="ECO:0000256" key="4">
    <source>
        <dbReference type="ARBA" id="ARBA00021581"/>
    </source>
</evidence>
<evidence type="ECO:0000256" key="3">
    <source>
        <dbReference type="ARBA" id="ARBA00012374"/>
    </source>
</evidence>
<dbReference type="PANTHER" id="PTHR30622">
    <property type="entry name" value="UNDECAPRENYL-DIPHOSPHATASE"/>
    <property type="match status" value="1"/>
</dbReference>
<dbReference type="EC" id="3.6.1.27" evidence="3 14"/>
<dbReference type="OrthoDB" id="9808289at2"/>
<evidence type="ECO:0000256" key="9">
    <source>
        <dbReference type="ARBA" id="ARBA00023136"/>
    </source>
</evidence>
<comment type="subcellular location">
    <subcellularLocation>
        <location evidence="1 14">Cell membrane</location>
        <topology evidence="1 14">Multi-pass membrane protein</topology>
    </subcellularLocation>
</comment>
<evidence type="ECO:0000256" key="13">
    <source>
        <dbReference type="ARBA" id="ARBA00047594"/>
    </source>
</evidence>
<dbReference type="GO" id="GO:0009252">
    <property type="term" value="P:peptidoglycan biosynthetic process"/>
    <property type="evidence" value="ECO:0007669"/>
    <property type="project" value="UniProtKB-KW"/>
</dbReference>
<feature type="transmembrane region" description="Helical" evidence="14">
    <location>
        <begin position="215"/>
        <end position="238"/>
    </location>
</feature>
<keyword evidence="10 14" id="KW-0046">Antibiotic resistance</keyword>
<keyword evidence="8 14" id="KW-1133">Transmembrane helix</keyword>
<gene>
    <name evidence="14" type="primary">uppP</name>
    <name evidence="15" type="ORF">C2E25_16735</name>
</gene>
<protein>
    <recommendedName>
        <fullName evidence="4 14">Undecaprenyl-diphosphatase</fullName>
        <ecNumber evidence="3 14">3.6.1.27</ecNumber>
    </recommendedName>
    <alternativeName>
        <fullName evidence="12 14">Bacitracin resistance protein</fullName>
    </alternativeName>
    <alternativeName>
        <fullName evidence="11 14">Undecaprenyl pyrophosphate phosphatase</fullName>
    </alternativeName>
</protein>
<comment type="caution">
    <text evidence="15">The sequence shown here is derived from an EMBL/GenBank/DDBJ whole genome shotgun (WGS) entry which is preliminary data.</text>
</comment>
<evidence type="ECO:0000256" key="11">
    <source>
        <dbReference type="ARBA" id="ARBA00032707"/>
    </source>
</evidence>
<feature type="transmembrane region" description="Helical" evidence="14">
    <location>
        <begin position="113"/>
        <end position="131"/>
    </location>
</feature>
<dbReference type="Pfam" id="PF02673">
    <property type="entry name" value="BacA"/>
    <property type="match status" value="1"/>
</dbReference>
<evidence type="ECO:0000256" key="8">
    <source>
        <dbReference type="ARBA" id="ARBA00022989"/>
    </source>
</evidence>
<evidence type="ECO:0000256" key="12">
    <source>
        <dbReference type="ARBA" id="ARBA00032932"/>
    </source>
</evidence>
<keyword evidence="9 14" id="KW-0472">Membrane</keyword>
<name>A0A2K2H5M8_9BACT</name>
<evidence type="ECO:0000256" key="14">
    <source>
        <dbReference type="HAMAP-Rule" id="MF_01006"/>
    </source>
</evidence>
<dbReference type="PANTHER" id="PTHR30622:SF2">
    <property type="entry name" value="UNDECAPRENYL-DIPHOSPHATASE"/>
    <property type="match status" value="1"/>
</dbReference>
<comment type="catalytic activity">
    <reaction evidence="13 14">
        <text>di-trans,octa-cis-undecaprenyl diphosphate + H2O = di-trans,octa-cis-undecaprenyl phosphate + phosphate + H(+)</text>
        <dbReference type="Rhea" id="RHEA:28094"/>
        <dbReference type="ChEBI" id="CHEBI:15377"/>
        <dbReference type="ChEBI" id="CHEBI:15378"/>
        <dbReference type="ChEBI" id="CHEBI:43474"/>
        <dbReference type="ChEBI" id="CHEBI:58405"/>
        <dbReference type="ChEBI" id="CHEBI:60392"/>
        <dbReference type="EC" id="3.6.1.27"/>
    </reaction>
</comment>
<feature type="transmembrane region" description="Helical" evidence="14">
    <location>
        <begin position="183"/>
        <end position="203"/>
    </location>
</feature>
<keyword evidence="7 14" id="KW-0378">Hydrolase</keyword>
<keyword evidence="14" id="KW-0961">Cell wall biogenesis/degradation</keyword>
<comment type="function">
    <text evidence="14">Catalyzes the dephosphorylation of undecaprenyl diphosphate (UPP). Confers resistance to bacitracin.</text>
</comment>
<comment type="miscellaneous">
    <text evidence="14">Bacitracin is thought to be involved in the inhibition of peptidoglycan synthesis by sequestering undecaprenyl diphosphate, thereby reducing the pool of lipid carrier available.</text>
</comment>
<proteinExistence type="inferred from homology"/>
<evidence type="ECO:0000256" key="2">
    <source>
        <dbReference type="ARBA" id="ARBA00010621"/>
    </source>
</evidence>
<keyword evidence="14" id="KW-0573">Peptidoglycan synthesis</keyword>
<accession>A0A2K2H5M8</accession>
<dbReference type="GO" id="GO:0046677">
    <property type="term" value="P:response to antibiotic"/>
    <property type="evidence" value="ECO:0007669"/>
    <property type="project" value="UniProtKB-UniRule"/>
</dbReference>
<keyword evidence="14" id="KW-0133">Cell shape</keyword>
<dbReference type="RefSeq" id="WP_103116860.1">
    <property type="nucleotide sequence ID" value="NZ_PPFX01000062.1"/>
</dbReference>
<keyword evidence="6 14" id="KW-0812">Transmembrane</keyword>
<dbReference type="GO" id="GO:0008360">
    <property type="term" value="P:regulation of cell shape"/>
    <property type="evidence" value="ECO:0007669"/>
    <property type="project" value="UniProtKB-KW"/>
</dbReference>
<evidence type="ECO:0000256" key="1">
    <source>
        <dbReference type="ARBA" id="ARBA00004651"/>
    </source>
</evidence>
<sequence length="263" mass="28332">MNFGQAVFLGVVQGVAEFLPISSSGHLAIAQHYLRGFEQPGVLFDVLLHLGTMLAVVIYFRRELAALIVSPLRRTDQQRNNFRLLGLLLLASIPTGIIGLSFKETFEGLFDNIPLVAAMLLVTGTLLFICERFRNGRRDESRLTAVDAILVGIAQGLSIMPGISRSGSTIATLLLRGVEGETAARFSFLLALPAVGGATLLSIRDLQQVATGTLPAYLAGATAAFIVGLFSIHLLMGVIRRRRLAAFGIYCWAVGLLVLLLNL</sequence>
<feature type="transmembrane region" description="Helical" evidence="14">
    <location>
        <begin position="244"/>
        <end position="261"/>
    </location>
</feature>